<keyword evidence="6" id="KW-0175">Coiled coil</keyword>
<feature type="domain" description="NB-ARC" evidence="7">
    <location>
        <begin position="174"/>
        <end position="273"/>
    </location>
</feature>
<keyword evidence="3" id="KW-0677">Repeat</keyword>
<dbReference type="GO" id="GO:0006952">
    <property type="term" value="P:defense response"/>
    <property type="evidence" value="ECO:0007669"/>
    <property type="project" value="UniProtKB-KW"/>
</dbReference>
<dbReference type="InterPro" id="IPR002182">
    <property type="entry name" value="NB-ARC"/>
</dbReference>
<reference evidence="10" key="1">
    <citation type="submission" date="2024-06" db="EMBL/GenBank/DDBJ databases">
        <authorList>
            <person name="Ryan C."/>
        </authorList>
    </citation>
    <scope>NUCLEOTIDE SEQUENCE [LARGE SCALE GENOMIC DNA]</scope>
</reference>
<name>A0ABC9AP86_9POAL</name>
<dbReference type="Gene3D" id="3.40.50.300">
    <property type="entry name" value="P-loop containing nucleotide triphosphate hydrolases"/>
    <property type="match status" value="1"/>
</dbReference>
<dbReference type="Pfam" id="PF00931">
    <property type="entry name" value="NB-ARC"/>
    <property type="match status" value="1"/>
</dbReference>
<feature type="coiled-coil region" evidence="6">
    <location>
        <begin position="116"/>
        <end position="143"/>
    </location>
</feature>
<comment type="similarity">
    <text evidence="1">Belongs to the disease resistance NB-LRR family.</text>
</comment>
<evidence type="ECO:0000256" key="5">
    <source>
        <dbReference type="ARBA" id="ARBA00022821"/>
    </source>
</evidence>
<dbReference type="CDD" id="cd14798">
    <property type="entry name" value="RX-CC_like"/>
    <property type="match status" value="1"/>
</dbReference>
<evidence type="ECO:0000256" key="1">
    <source>
        <dbReference type="ARBA" id="ARBA00008894"/>
    </source>
</evidence>
<evidence type="ECO:0000259" key="7">
    <source>
        <dbReference type="Pfam" id="PF00931"/>
    </source>
</evidence>
<dbReference type="Pfam" id="PF18052">
    <property type="entry name" value="Rx_N"/>
    <property type="match status" value="1"/>
</dbReference>
<keyword evidence="5" id="KW-0611">Plant defense</keyword>
<evidence type="ECO:0000256" key="3">
    <source>
        <dbReference type="ARBA" id="ARBA00022737"/>
    </source>
</evidence>
<evidence type="ECO:0000256" key="6">
    <source>
        <dbReference type="SAM" id="Coils"/>
    </source>
</evidence>
<dbReference type="SUPFAM" id="SSF52540">
    <property type="entry name" value="P-loop containing nucleoside triphosphate hydrolases"/>
    <property type="match status" value="1"/>
</dbReference>
<gene>
    <name evidence="9" type="ORF">URODEC1_LOCUS57209</name>
</gene>
<sequence>MEFATGAMGVLLPKLGKLLKEEYNLKKSVRKGVRFLMAELESMQVALNKVSNVPLDQLDEYVKIWARDVRELSYNTDDIIDTFMLRVECLEQPTKEDNFMSLIHKCRKLWSNIMIRHRLSSDIKSIKTQVREVKERYDRYKIDVDGVVAQSPTTVDPRILALYEKVTNLVGIEKTSGDLIRRLFEGGDSSEKLKMVSVFGFGGLGKTSLAKAVFDKKKGDFDCFGFVPVGQKPDKKKVFKDILFELVGENLPELDERQLMDKLRAYLHDKRYIRTNKPTKLNVVQHPCIL</sequence>
<keyword evidence="10" id="KW-1185">Reference proteome</keyword>
<reference evidence="9 10" key="2">
    <citation type="submission" date="2024-10" db="EMBL/GenBank/DDBJ databases">
        <authorList>
            <person name="Ryan C."/>
        </authorList>
    </citation>
    <scope>NUCLEOTIDE SEQUENCE [LARGE SCALE GENOMIC DNA]</scope>
</reference>
<dbReference type="PANTHER" id="PTHR19338">
    <property type="entry name" value="TRANSLOCASE OF INNER MITOCHONDRIAL MEMBRANE 13 HOMOLOG"/>
    <property type="match status" value="1"/>
</dbReference>
<dbReference type="InterPro" id="IPR038005">
    <property type="entry name" value="RX-like_CC"/>
</dbReference>
<evidence type="ECO:0000256" key="2">
    <source>
        <dbReference type="ARBA" id="ARBA00022614"/>
    </source>
</evidence>
<feature type="domain" description="Disease resistance N-terminal" evidence="8">
    <location>
        <begin position="7"/>
        <end position="94"/>
    </location>
</feature>
<dbReference type="Proteomes" id="UP001497457">
    <property type="component" value="Chromosome 22rd"/>
</dbReference>
<keyword evidence="4" id="KW-0547">Nucleotide-binding</keyword>
<dbReference type="InterPro" id="IPR027417">
    <property type="entry name" value="P-loop_NTPase"/>
</dbReference>
<dbReference type="GO" id="GO:0000166">
    <property type="term" value="F:nucleotide binding"/>
    <property type="evidence" value="ECO:0007669"/>
    <property type="project" value="UniProtKB-KW"/>
</dbReference>
<organism evidence="9 10">
    <name type="scientific">Urochloa decumbens</name>
    <dbReference type="NCBI Taxonomy" id="240449"/>
    <lineage>
        <taxon>Eukaryota</taxon>
        <taxon>Viridiplantae</taxon>
        <taxon>Streptophyta</taxon>
        <taxon>Embryophyta</taxon>
        <taxon>Tracheophyta</taxon>
        <taxon>Spermatophyta</taxon>
        <taxon>Magnoliopsida</taxon>
        <taxon>Liliopsida</taxon>
        <taxon>Poales</taxon>
        <taxon>Poaceae</taxon>
        <taxon>PACMAD clade</taxon>
        <taxon>Panicoideae</taxon>
        <taxon>Panicodae</taxon>
        <taxon>Paniceae</taxon>
        <taxon>Melinidinae</taxon>
        <taxon>Urochloa</taxon>
    </lineage>
</organism>
<evidence type="ECO:0000259" key="8">
    <source>
        <dbReference type="Pfam" id="PF18052"/>
    </source>
</evidence>
<proteinExistence type="inferred from homology"/>
<evidence type="ECO:0000313" key="10">
    <source>
        <dbReference type="Proteomes" id="UP001497457"/>
    </source>
</evidence>
<keyword evidence="2" id="KW-0433">Leucine-rich repeat</keyword>
<accession>A0ABC9AP86</accession>
<evidence type="ECO:0000256" key="4">
    <source>
        <dbReference type="ARBA" id="ARBA00022741"/>
    </source>
</evidence>
<evidence type="ECO:0000313" key="9">
    <source>
        <dbReference type="EMBL" id="CAL4983779.1"/>
    </source>
</evidence>
<protein>
    <submittedName>
        <fullName evidence="9">Uncharacterized protein</fullName>
    </submittedName>
</protein>
<dbReference type="InterPro" id="IPR041118">
    <property type="entry name" value="Rx_N"/>
</dbReference>
<dbReference type="EMBL" id="OZ075132">
    <property type="protein sequence ID" value="CAL4983779.1"/>
    <property type="molecule type" value="Genomic_DNA"/>
</dbReference>
<dbReference type="AlphaFoldDB" id="A0ABC9AP86"/>
<dbReference type="PANTHER" id="PTHR19338:SF69">
    <property type="entry name" value="OS07G0294100 PROTEIN"/>
    <property type="match status" value="1"/>
</dbReference>
<dbReference type="Gene3D" id="1.20.5.4130">
    <property type="match status" value="1"/>
</dbReference>